<dbReference type="Pfam" id="PF08265">
    <property type="entry name" value="YL1_C"/>
    <property type="match status" value="1"/>
</dbReference>
<evidence type="ECO:0000313" key="5">
    <source>
        <dbReference type="Proteomes" id="UP000284375"/>
    </source>
</evidence>
<feature type="region of interest" description="Disordered" evidence="2">
    <location>
        <begin position="825"/>
        <end position="975"/>
    </location>
</feature>
<dbReference type="Pfam" id="PF05764">
    <property type="entry name" value="YL1"/>
    <property type="match status" value="1"/>
</dbReference>
<dbReference type="EMBL" id="LJZO01000012">
    <property type="protein sequence ID" value="ROV99014.1"/>
    <property type="molecule type" value="Genomic_DNA"/>
</dbReference>
<feature type="compositionally biased region" description="Low complexity" evidence="2">
    <location>
        <begin position="508"/>
        <end position="536"/>
    </location>
</feature>
<comment type="similarity">
    <text evidence="1">Belongs to the VPS72/YL1 family.</text>
</comment>
<feature type="region of interest" description="Disordered" evidence="2">
    <location>
        <begin position="1"/>
        <end position="206"/>
    </location>
</feature>
<feature type="compositionally biased region" description="Basic and acidic residues" evidence="2">
    <location>
        <begin position="834"/>
        <end position="877"/>
    </location>
</feature>
<feature type="compositionally biased region" description="Low complexity" evidence="2">
    <location>
        <begin position="15"/>
        <end position="27"/>
    </location>
</feature>
<feature type="region of interest" description="Disordered" evidence="2">
    <location>
        <begin position="605"/>
        <end position="734"/>
    </location>
</feature>
<dbReference type="AlphaFoldDB" id="A0A423W6R3"/>
<organism evidence="4 5">
    <name type="scientific">Cytospora chrysosperma</name>
    <name type="common">Cytospora canker fungus</name>
    <name type="synonym">Sphaeria chrysosperma</name>
    <dbReference type="NCBI Taxonomy" id="252740"/>
    <lineage>
        <taxon>Eukaryota</taxon>
        <taxon>Fungi</taxon>
        <taxon>Dikarya</taxon>
        <taxon>Ascomycota</taxon>
        <taxon>Pezizomycotina</taxon>
        <taxon>Sordariomycetes</taxon>
        <taxon>Sordariomycetidae</taxon>
        <taxon>Diaporthales</taxon>
        <taxon>Cytosporaceae</taxon>
        <taxon>Cytospora</taxon>
    </lineage>
</organism>
<feature type="region of interest" description="Disordered" evidence="2">
    <location>
        <begin position="305"/>
        <end position="575"/>
    </location>
</feature>
<feature type="compositionally biased region" description="Low complexity" evidence="2">
    <location>
        <begin position="321"/>
        <end position="332"/>
    </location>
</feature>
<dbReference type="GO" id="GO:0005634">
    <property type="term" value="C:nucleus"/>
    <property type="evidence" value="ECO:0007669"/>
    <property type="project" value="TreeGrafter"/>
</dbReference>
<feature type="region of interest" description="Disordered" evidence="2">
    <location>
        <begin position="227"/>
        <end position="246"/>
    </location>
</feature>
<evidence type="ECO:0000313" key="4">
    <source>
        <dbReference type="EMBL" id="ROV99014.1"/>
    </source>
</evidence>
<comment type="caution">
    <text evidence="4">The sequence shown here is derived from an EMBL/GenBank/DDBJ whole genome shotgun (WGS) entry which is preliminary data.</text>
</comment>
<accession>A0A423W6R3</accession>
<feature type="domain" description="Vps72/YL1 C-terminal" evidence="3">
    <location>
        <begin position="776"/>
        <end position="805"/>
    </location>
</feature>
<proteinExistence type="inferred from homology"/>
<protein>
    <recommendedName>
        <fullName evidence="3">Vps72/YL1 C-terminal domain-containing protein</fullName>
    </recommendedName>
</protein>
<feature type="compositionally biased region" description="Basic and acidic residues" evidence="2">
    <location>
        <begin position="191"/>
        <end position="206"/>
    </location>
</feature>
<reference evidence="4 5" key="1">
    <citation type="submission" date="2015-09" db="EMBL/GenBank/DDBJ databases">
        <title>Host preference determinants of Valsa canker pathogens revealed by comparative genomics.</title>
        <authorList>
            <person name="Yin Z."/>
            <person name="Huang L."/>
        </authorList>
    </citation>
    <scope>NUCLEOTIDE SEQUENCE [LARGE SCALE GENOMIC DNA]</scope>
    <source>
        <strain evidence="4 5">YSFL</strain>
    </source>
</reference>
<feature type="compositionally biased region" description="Low complexity" evidence="2">
    <location>
        <begin position="673"/>
        <end position="692"/>
    </location>
</feature>
<dbReference type="STRING" id="252740.A0A423W6R3"/>
<dbReference type="SMART" id="SM00993">
    <property type="entry name" value="YL1_C"/>
    <property type="match status" value="1"/>
</dbReference>
<dbReference type="OrthoDB" id="3942062at2759"/>
<feature type="compositionally biased region" description="Acidic residues" evidence="2">
    <location>
        <begin position="68"/>
        <end position="119"/>
    </location>
</feature>
<dbReference type="PANTHER" id="PTHR13275:SF4">
    <property type="entry name" value="VACUOLAR PROTEIN SORTING-ASSOCIATED PROTEIN 72 HOMOLOG"/>
    <property type="match status" value="1"/>
</dbReference>
<feature type="compositionally biased region" description="Pro residues" evidence="2">
    <location>
        <begin position="718"/>
        <end position="731"/>
    </location>
</feature>
<dbReference type="PANTHER" id="PTHR13275">
    <property type="entry name" value="YL-1 PROTEIN TRANSCRIPTION FACTOR-LIKE 1"/>
    <property type="match status" value="1"/>
</dbReference>
<feature type="compositionally biased region" description="Low complexity" evidence="2">
    <location>
        <begin position="649"/>
        <end position="663"/>
    </location>
</feature>
<feature type="compositionally biased region" description="Low complexity" evidence="2">
    <location>
        <begin position="705"/>
        <end position="717"/>
    </location>
</feature>
<keyword evidence="5" id="KW-1185">Reference proteome</keyword>
<gene>
    <name evidence="4" type="ORF">VSDG_03768</name>
</gene>
<dbReference type="InterPro" id="IPR046757">
    <property type="entry name" value="YL1_N"/>
</dbReference>
<feature type="compositionally biased region" description="Basic and acidic residues" evidence="2">
    <location>
        <begin position="120"/>
        <end position="132"/>
    </location>
</feature>
<name>A0A423W6R3_CYTCH</name>
<feature type="compositionally biased region" description="Polar residues" evidence="2">
    <location>
        <begin position="181"/>
        <end position="190"/>
    </location>
</feature>
<evidence type="ECO:0000256" key="2">
    <source>
        <dbReference type="SAM" id="MobiDB-lite"/>
    </source>
</evidence>
<feature type="compositionally biased region" description="Pro residues" evidence="2">
    <location>
        <begin position="424"/>
        <end position="434"/>
    </location>
</feature>
<feature type="compositionally biased region" description="Polar residues" evidence="2">
    <location>
        <begin position="365"/>
        <end position="374"/>
    </location>
</feature>
<feature type="compositionally biased region" description="Low complexity" evidence="2">
    <location>
        <begin position="154"/>
        <end position="165"/>
    </location>
</feature>
<feature type="compositionally biased region" description="Low complexity" evidence="2">
    <location>
        <begin position="341"/>
        <end position="360"/>
    </location>
</feature>
<feature type="compositionally biased region" description="Low complexity" evidence="2">
    <location>
        <begin position="605"/>
        <end position="628"/>
    </location>
</feature>
<dbReference type="InterPro" id="IPR013272">
    <property type="entry name" value="Vps72/YL1_C"/>
</dbReference>
<evidence type="ECO:0000256" key="1">
    <source>
        <dbReference type="ARBA" id="ARBA00006832"/>
    </source>
</evidence>
<feature type="compositionally biased region" description="Polar residues" evidence="2">
    <location>
        <begin position="629"/>
        <end position="640"/>
    </location>
</feature>
<evidence type="ECO:0000259" key="3">
    <source>
        <dbReference type="SMART" id="SM00993"/>
    </source>
</evidence>
<sequence length="975" mass="103652">MATDTDDPIASPVPDALSDSGSDANSSDSDDAPGEAPAQPVEWLATGRAKRSTAGNRMKSMLANEGPVADEEDDLELLFQEDGDDAGFTDNEQDDGSDVQMESSDDEAENEADPDDLEGEKELERKEREKKAAARKRKAQEAIPAKFRKKVRISQPETPSSSTVEPPKPRPKKKSERASWLPSQTDLPTRSSERKTTRLSKEQLHQQMIEREARRKKQVELMEKKAKRLEAMKKPPMTQEEKLKEAEIVERRNAKSLNRWEEAEKQREEERLAKLAALHNRRLEGPVVTFWSGIVDLSETQLKNVGKMVSMEEKPKRKRPSTAVSAAANTAAESPKVEQPATAVSTAATTTTGSPKTEAAPSETALPTSTTQPAPSMPPVPETAQDLEPPKTEPLLLQTASPVPEASAPTTELPGSIHTSPRKMPSPAPGPLSPAIPGSNVTVPTGDLPPRTGSHSPVVSGPSRFGSMPAPPPRPGSASSAIPGQSISAPLRGNPPPRPGLGSSFGQSLFAPISSPPASSIPAPSSSLLPAIQSPPVKTEPQSSSQIPLALRPDLGPRFMPPPNPHFAQPSQPSVLAAPVGMPSMLNGSMPVLSYAATPVPRTAGLAAPNASLSPSPLSPSLTAPVASVSNPPAISNTTPLPAFPSPDQQPTQQPTQPTQQQPSIMHTNASFAPIMATVPPAPAVPALIPAKPSKKRQKDDTAGPKKASGKAAASKKAPPPPPEPPEPEPPLEGKVTRSCILLQNFDNEAIKKPETQTQILFGRKMSKLAKPPHPPLCVITNHPARHRDSKTGLPFYNAYAFKEIQKLIAGNFRWSKLTGTWVGNPGVDAAKGVPERFTRPETDEERKERMERVERKRKEDDERKEQEKKLAEEGKADLAASGSMGEVPPSNTDPPAAPMKNTGHPSGVPALGPTPPPVGVPLMMPTPDDPKPTITSPTPLEPATPIGPMSGLVTTTTDMAPVPASGAEASQTTS</sequence>
<dbReference type="Proteomes" id="UP000284375">
    <property type="component" value="Unassembled WGS sequence"/>
</dbReference>